<dbReference type="OrthoDB" id="128437at2"/>
<evidence type="ECO:0000313" key="1">
    <source>
        <dbReference type="EMBL" id="TCK75997.1"/>
    </source>
</evidence>
<dbReference type="EMBL" id="SMGK01000001">
    <property type="protein sequence ID" value="TCK75997.1"/>
    <property type="molecule type" value="Genomic_DNA"/>
</dbReference>
<keyword evidence="2" id="KW-1185">Reference proteome</keyword>
<evidence type="ECO:0000313" key="2">
    <source>
        <dbReference type="Proteomes" id="UP000295210"/>
    </source>
</evidence>
<accession>A0A4R1LE27</accession>
<dbReference type="Proteomes" id="UP000295210">
    <property type="component" value="Unassembled WGS sequence"/>
</dbReference>
<organism evidence="1 2">
    <name type="scientific">Acidipila rosea</name>
    <dbReference type="NCBI Taxonomy" id="768535"/>
    <lineage>
        <taxon>Bacteria</taxon>
        <taxon>Pseudomonadati</taxon>
        <taxon>Acidobacteriota</taxon>
        <taxon>Terriglobia</taxon>
        <taxon>Terriglobales</taxon>
        <taxon>Acidobacteriaceae</taxon>
        <taxon>Acidipila</taxon>
    </lineage>
</organism>
<dbReference type="Gene3D" id="3.30.1490.300">
    <property type="match status" value="1"/>
</dbReference>
<name>A0A4R1LE27_9BACT</name>
<protein>
    <submittedName>
        <fullName evidence="1">Type IV pilus assembly protein PilM</fullName>
    </submittedName>
</protein>
<comment type="caution">
    <text evidence="1">The sequence shown here is derived from an EMBL/GenBank/DDBJ whole genome shotgun (WGS) entry which is preliminary data.</text>
</comment>
<dbReference type="PANTHER" id="PTHR32432">
    <property type="entry name" value="CELL DIVISION PROTEIN FTSA-RELATED"/>
    <property type="match status" value="1"/>
</dbReference>
<dbReference type="InterPro" id="IPR050696">
    <property type="entry name" value="FtsA/MreB"/>
</dbReference>
<dbReference type="RefSeq" id="WP_131992475.1">
    <property type="nucleotide sequence ID" value="NZ_SMGK01000001.1"/>
</dbReference>
<reference evidence="1 2" key="1">
    <citation type="submission" date="2019-03" db="EMBL/GenBank/DDBJ databases">
        <title>Genomic Encyclopedia of Type Strains, Phase IV (KMG-IV): sequencing the most valuable type-strain genomes for metagenomic binning, comparative biology and taxonomic classification.</title>
        <authorList>
            <person name="Goeker M."/>
        </authorList>
    </citation>
    <scope>NUCLEOTIDE SEQUENCE [LARGE SCALE GENOMIC DNA]</scope>
    <source>
        <strain evidence="1 2">DSM 103428</strain>
    </source>
</reference>
<sequence>MPATIRIFTPNTHKRPQLACDITPHGVLAARQSGEQEAETSFAELPAGLMMPGVKTPNFLDLESVAATVRKAVEAVAGRERQLTVVVPDATSRVLILDFETLPAKRKEALPIVRFRLRRLVPFDTDDAAVSYQVLSQSGGTVRVLATVMPGAVRAEYEAVVRKAGFEPGVILPSTLACLAALNTAEPALVINRNGNFITTAITRSDELLLYRTLELSTVAGNEDTDLQEAVAIALAYFEDNLATVPRYIYYAGRGGAEVLQRALGDNTVQVKDLIEATSPATKGLMAPVAGALTS</sequence>
<dbReference type="Gene3D" id="3.30.420.40">
    <property type="match status" value="2"/>
</dbReference>
<dbReference type="AlphaFoldDB" id="A0A4R1LE27"/>
<dbReference type="PANTHER" id="PTHR32432:SF3">
    <property type="entry name" value="ETHANOLAMINE UTILIZATION PROTEIN EUTJ"/>
    <property type="match status" value="1"/>
</dbReference>
<proteinExistence type="predicted"/>
<gene>
    <name evidence="1" type="ORF">C7378_1002</name>
</gene>